<name>A0A7Z0WJD0_9PSEU</name>
<dbReference type="RefSeq" id="WP_075134847.1">
    <property type="nucleotide sequence ID" value="NZ_MSIF01000011.1"/>
</dbReference>
<dbReference type="OrthoDB" id="3214648at2"/>
<evidence type="ECO:0000313" key="1">
    <source>
        <dbReference type="EMBL" id="OLF08692.1"/>
    </source>
</evidence>
<dbReference type="AlphaFoldDB" id="A0A7Z0WJD0"/>
<sequence length="59" mass="6612">MDYRWSCDDSPTFTDQDSAEDWLRDSWTGLLAAGVDEVTLLLDGDPVYGPMSLHPPDTH</sequence>
<accession>A0A7Z0WJD0</accession>
<gene>
    <name evidence="1" type="ORF">BLA60_21990</name>
</gene>
<organism evidence="1 2">
    <name type="scientific">Actinophytocola xinjiangensis</name>
    <dbReference type="NCBI Taxonomy" id="485602"/>
    <lineage>
        <taxon>Bacteria</taxon>
        <taxon>Bacillati</taxon>
        <taxon>Actinomycetota</taxon>
        <taxon>Actinomycetes</taxon>
        <taxon>Pseudonocardiales</taxon>
        <taxon>Pseudonocardiaceae</taxon>
    </lineage>
</organism>
<comment type="caution">
    <text evidence="1">The sequence shown here is derived from an EMBL/GenBank/DDBJ whole genome shotgun (WGS) entry which is preliminary data.</text>
</comment>
<evidence type="ECO:0000313" key="2">
    <source>
        <dbReference type="Proteomes" id="UP000185696"/>
    </source>
</evidence>
<protein>
    <submittedName>
        <fullName evidence="1">Uncharacterized protein</fullName>
    </submittedName>
</protein>
<proteinExistence type="predicted"/>
<dbReference type="Proteomes" id="UP000185696">
    <property type="component" value="Unassembled WGS sequence"/>
</dbReference>
<dbReference type="EMBL" id="MSIF01000011">
    <property type="protein sequence ID" value="OLF08692.1"/>
    <property type="molecule type" value="Genomic_DNA"/>
</dbReference>
<keyword evidence="2" id="KW-1185">Reference proteome</keyword>
<reference evidence="1 2" key="1">
    <citation type="submission" date="2016-12" db="EMBL/GenBank/DDBJ databases">
        <title>The draft genome sequence of Actinophytocola xinjiangensis.</title>
        <authorList>
            <person name="Wang W."/>
            <person name="Yuan L."/>
        </authorList>
    </citation>
    <scope>NUCLEOTIDE SEQUENCE [LARGE SCALE GENOMIC DNA]</scope>
    <source>
        <strain evidence="1 2">CGMCC 4.4663</strain>
    </source>
</reference>